<dbReference type="CDD" id="cd06222">
    <property type="entry name" value="RNase_H_like"/>
    <property type="match status" value="1"/>
</dbReference>
<dbReference type="InterPro" id="IPR012337">
    <property type="entry name" value="RNaseH-like_sf"/>
</dbReference>
<dbReference type="SUPFAM" id="SSF53098">
    <property type="entry name" value="Ribonuclease H-like"/>
    <property type="match status" value="1"/>
</dbReference>
<dbReference type="GO" id="GO:0003676">
    <property type="term" value="F:nucleic acid binding"/>
    <property type="evidence" value="ECO:0007669"/>
    <property type="project" value="InterPro"/>
</dbReference>
<keyword evidence="3" id="KW-1185">Reference proteome</keyword>
<dbReference type="Gene3D" id="3.30.420.10">
    <property type="entry name" value="Ribonuclease H-like superfamily/Ribonuclease H"/>
    <property type="match status" value="1"/>
</dbReference>
<proteinExistence type="predicted"/>
<protein>
    <recommendedName>
        <fullName evidence="1">RNase H type-1 domain-containing protein</fullName>
    </recommendedName>
</protein>
<dbReference type="InterPro" id="IPR002156">
    <property type="entry name" value="RNaseH_domain"/>
</dbReference>
<accession>A0A7J9GJ20</accession>
<dbReference type="OrthoDB" id="1752183at2759"/>
<dbReference type="Proteomes" id="UP000593560">
    <property type="component" value="Unassembled WGS sequence"/>
</dbReference>
<dbReference type="EMBL" id="JABFAD010000005">
    <property type="protein sequence ID" value="MBA0797560.1"/>
    <property type="molecule type" value="Genomic_DNA"/>
</dbReference>
<dbReference type="AlphaFoldDB" id="A0A7J9GJ20"/>
<gene>
    <name evidence="2" type="ORF">Gohar_008244</name>
</gene>
<dbReference type="Pfam" id="PF13456">
    <property type="entry name" value="RVT_3"/>
    <property type="match status" value="1"/>
</dbReference>
<evidence type="ECO:0000313" key="3">
    <source>
        <dbReference type="Proteomes" id="UP000593560"/>
    </source>
</evidence>
<dbReference type="InterPro" id="IPR044730">
    <property type="entry name" value="RNase_H-like_dom_plant"/>
</dbReference>
<evidence type="ECO:0000259" key="1">
    <source>
        <dbReference type="Pfam" id="PF13456"/>
    </source>
</evidence>
<evidence type="ECO:0000313" key="2">
    <source>
        <dbReference type="EMBL" id="MBA0797560.1"/>
    </source>
</evidence>
<organism evidence="2 3">
    <name type="scientific">Gossypium harknessii</name>
    <dbReference type="NCBI Taxonomy" id="34285"/>
    <lineage>
        <taxon>Eukaryota</taxon>
        <taxon>Viridiplantae</taxon>
        <taxon>Streptophyta</taxon>
        <taxon>Embryophyta</taxon>
        <taxon>Tracheophyta</taxon>
        <taxon>Spermatophyta</taxon>
        <taxon>Magnoliopsida</taxon>
        <taxon>eudicotyledons</taxon>
        <taxon>Gunneridae</taxon>
        <taxon>Pentapetalae</taxon>
        <taxon>rosids</taxon>
        <taxon>malvids</taxon>
        <taxon>Malvales</taxon>
        <taxon>Malvaceae</taxon>
        <taxon>Malvoideae</taxon>
        <taxon>Gossypium</taxon>
    </lineage>
</organism>
<dbReference type="PANTHER" id="PTHR47723">
    <property type="entry name" value="OS05G0353850 PROTEIN"/>
    <property type="match status" value="1"/>
</dbReference>
<name>A0A7J9GJ20_9ROSI</name>
<sequence length="144" mass="16787">GRLLSGVVYKQVGQWIAEYNRYLGFCSNFYAELWGILYDLTLIQREGHKKVLIHTNNLEAVEALQDIHLTELTSVLIRRIHMTLQTIEQWKIKYIPRERNQVADQLANMTSERNSTMQVLEECPKELAVVVEIARATTYSFMLD</sequence>
<feature type="domain" description="RNase H type-1" evidence="1">
    <location>
        <begin position="6"/>
        <end position="109"/>
    </location>
</feature>
<feature type="non-terminal residue" evidence="2">
    <location>
        <position position="1"/>
    </location>
</feature>
<dbReference type="GO" id="GO:0004523">
    <property type="term" value="F:RNA-DNA hybrid ribonuclease activity"/>
    <property type="evidence" value="ECO:0007669"/>
    <property type="project" value="InterPro"/>
</dbReference>
<dbReference type="InterPro" id="IPR036397">
    <property type="entry name" value="RNaseH_sf"/>
</dbReference>
<dbReference type="PANTHER" id="PTHR47723:SF19">
    <property type="entry name" value="POLYNUCLEOTIDYL TRANSFERASE, RIBONUCLEASE H-LIKE SUPERFAMILY PROTEIN"/>
    <property type="match status" value="1"/>
</dbReference>
<reference evidence="2 3" key="1">
    <citation type="journal article" date="2019" name="Genome Biol. Evol.">
        <title>Insights into the evolution of the New World diploid cottons (Gossypium, subgenus Houzingenia) based on genome sequencing.</title>
        <authorList>
            <person name="Grover C.E."/>
            <person name="Arick M.A. 2nd"/>
            <person name="Thrash A."/>
            <person name="Conover J.L."/>
            <person name="Sanders W.S."/>
            <person name="Peterson D.G."/>
            <person name="Frelichowski J.E."/>
            <person name="Scheffler J.A."/>
            <person name="Scheffler B.E."/>
            <person name="Wendel J.F."/>
        </authorList>
    </citation>
    <scope>NUCLEOTIDE SEQUENCE [LARGE SCALE GENOMIC DNA]</scope>
    <source>
        <strain evidence="2">0</strain>
        <tissue evidence="2">Leaf</tissue>
    </source>
</reference>
<dbReference type="InterPro" id="IPR053151">
    <property type="entry name" value="RNase_H-like"/>
</dbReference>
<comment type="caution">
    <text evidence="2">The sequence shown here is derived from an EMBL/GenBank/DDBJ whole genome shotgun (WGS) entry which is preliminary data.</text>
</comment>